<dbReference type="Gene3D" id="1.10.10.60">
    <property type="entry name" value="Homeodomain-like"/>
    <property type="match status" value="2"/>
</dbReference>
<organism evidence="5 6">
    <name type="scientific">Paenibacillus psychroresistens</name>
    <dbReference type="NCBI Taxonomy" id="1778678"/>
    <lineage>
        <taxon>Bacteria</taxon>
        <taxon>Bacillati</taxon>
        <taxon>Bacillota</taxon>
        <taxon>Bacilli</taxon>
        <taxon>Bacillales</taxon>
        <taxon>Paenibacillaceae</taxon>
        <taxon>Paenibacillus</taxon>
    </lineage>
</organism>
<dbReference type="Proteomes" id="UP000426246">
    <property type="component" value="Chromosome"/>
</dbReference>
<dbReference type="InterPro" id="IPR018060">
    <property type="entry name" value="HTH_AraC"/>
</dbReference>
<dbReference type="EMBL" id="CP034235">
    <property type="protein sequence ID" value="QGQ98399.1"/>
    <property type="molecule type" value="Genomic_DNA"/>
</dbReference>
<evidence type="ECO:0000259" key="4">
    <source>
        <dbReference type="PROSITE" id="PS01124"/>
    </source>
</evidence>
<dbReference type="SMART" id="SM00342">
    <property type="entry name" value="HTH_ARAC"/>
    <property type="match status" value="1"/>
</dbReference>
<dbReference type="AlphaFoldDB" id="A0A6B8RQW8"/>
<dbReference type="GO" id="GO:0003700">
    <property type="term" value="F:DNA-binding transcription factor activity"/>
    <property type="evidence" value="ECO:0007669"/>
    <property type="project" value="InterPro"/>
</dbReference>
<dbReference type="RefSeq" id="WP_155703503.1">
    <property type="nucleotide sequence ID" value="NZ_CP034235.1"/>
</dbReference>
<dbReference type="OrthoDB" id="2831254at2"/>
<dbReference type="InterPro" id="IPR037923">
    <property type="entry name" value="HTH-like"/>
</dbReference>
<dbReference type="InterPro" id="IPR014710">
    <property type="entry name" value="RmlC-like_jellyroll"/>
</dbReference>
<dbReference type="PANTHER" id="PTHR43280">
    <property type="entry name" value="ARAC-FAMILY TRANSCRIPTIONAL REGULATOR"/>
    <property type="match status" value="1"/>
</dbReference>
<dbReference type="InterPro" id="IPR013096">
    <property type="entry name" value="Cupin_2"/>
</dbReference>
<evidence type="ECO:0000313" key="6">
    <source>
        <dbReference type="Proteomes" id="UP000426246"/>
    </source>
</evidence>
<dbReference type="Pfam" id="PF07883">
    <property type="entry name" value="Cupin_2"/>
    <property type="match status" value="1"/>
</dbReference>
<dbReference type="PROSITE" id="PS01124">
    <property type="entry name" value="HTH_ARAC_FAMILY_2"/>
    <property type="match status" value="1"/>
</dbReference>
<dbReference type="InterPro" id="IPR009057">
    <property type="entry name" value="Homeodomain-like_sf"/>
</dbReference>
<dbReference type="SUPFAM" id="SSF46689">
    <property type="entry name" value="Homeodomain-like"/>
    <property type="match status" value="2"/>
</dbReference>
<dbReference type="PANTHER" id="PTHR43280:SF2">
    <property type="entry name" value="HTH-TYPE TRANSCRIPTIONAL REGULATOR EXSA"/>
    <property type="match status" value="1"/>
</dbReference>
<evidence type="ECO:0000256" key="2">
    <source>
        <dbReference type="ARBA" id="ARBA00023125"/>
    </source>
</evidence>
<dbReference type="KEGG" id="ppsc:EHS13_27680"/>
<proteinExistence type="predicted"/>
<dbReference type="Gene3D" id="2.60.120.10">
    <property type="entry name" value="Jelly Rolls"/>
    <property type="match status" value="1"/>
</dbReference>
<keyword evidence="1" id="KW-0805">Transcription regulation</keyword>
<keyword evidence="2" id="KW-0238">DNA-binding</keyword>
<accession>A0A6B8RQW8</accession>
<name>A0A6B8RQW8_9BACL</name>
<feature type="domain" description="HTH araC/xylS-type" evidence="4">
    <location>
        <begin position="188"/>
        <end position="285"/>
    </location>
</feature>
<keyword evidence="3" id="KW-0804">Transcription</keyword>
<dbReference type="SUPFAM" id="SSF51215">
    <property type="entry name" value="Regulatory protein AraC"/>
    <property type="match status" value="1"/>
</dbReference>
<dbReference type="GO" id="GO:0043565">
    <property type="term" value="F:sequence-specific DNA binding"/>
    <property type="evidence" value="ECO:0007669"/>
    <property type="project" value="InterPro"/>
</dbReference>
<gene>
    <name evidence="5" type="ORF">EHS13_27680</name>
</gene>
<evidence type="ECO:0000256" key="3">
    <source>
        <dbReference type="ARBA" id="ARBA00023163"/>
    </source>
</evidence>
<reference evidence="6" key="1">
    <citation type="submission" date="2018-11" db="EMBL/GenBank/DDBJ databases">
        <title>Complete genome sequence of Paenibacillus sp. ML311-T8.</title>
        <authorList>
            <person name="Nam Y.-D."/>
            <person name="Kang J."/>
            <person name="Chung W.-H."/>
            <person name="Park Y.S."/>
        </authorList>
    </citation>
    <scope>NUCLEOTIDE SEQUENCE [LARGE SCALE GENOMIC DNA]</scope>
    <source>
        <strain evidence="6">ML311-T8</strain>
    </source>
</reference>
<evidence type="ECO:0000313" key="5">
    <source>
        <dbReference type="EMBL" id="QGQ98399.1"/>
    </source>
</evidence>
<evidence type="ECO:0000256" key="1">
    <source>
        <dbReference type="ARBA" id="ARBA00023015"/>
    </source>
</evidence>
<keyword evidence="6" id="KW-1185">Reference proteome</keyword>
<protein>
    <submittedName>
        <fullName evidence="5">AraC family transcriptional regulator</fullName>
    </submittedName>
</protein>
<sequence length="285" mass="34102">MNTISPYVRIAMDIYQLPYWQVMERVIWDYEFLYLKEGELIVTIEERIYHGRPGDVFIFKPKLRHSIKVTGYKPVRQPHIHFDLLEQEDSAEVRTSFIMEAEMSEHEKTLFRTDLLSEPPYNLPDYVRLNNPDSFEKLLFELISEFQLKAPFYEIHIKGLMINLLILLIREHHWNQSPQLQNKLQELQLIQRYLNEITDREVSLEELSKEFSISKYYLVRLFKTAFHMSPIQFHRLARFEKAKQLIQYTNLPFKQIADQTGFQNIHAFSRAFKKIAGAAPSAYRR</sequence>
<dbReference type="Pfam" id="PF12833">
    <property type="entry name" value="HTH_18"/>
    <property type="match status" value="1"/>
</dbReference>